<dbReference type="Proteomes" id="UP001152747">
    <property type="component" value="Unassembled WGS sequence"/>
</dbReference>
<keyword evidence="2" id="KW-0472">Membrane</keyword>
<proteinExistence type="predicted"/>
<sequence>MVDNGAKFTTTIKNYSLFFSVMVVETLVIVPCIVFTTINLVAFDADTYKEYHPDFSEIIKFQFLTPILAVQVLWILTNVLSTLTTHMTIPYLFIPNIVIVMISFVVCLVIIGPSVEFVLQSKIAWTVTAFFVGLIIFVIALLAFITIRIATFRKLVKKKKTVQGTAEKPTAIQAEAQPIPPAPPSIPEIDEVSTSFSRRSTMSINDDRYEIPPKM</sequence>
<reference evidence="3" key="1">
    <citation type="submission" date="2022-11" db="EMBL/GenBank/DDBJ databases">
        <authorList>
            <person name="Kikuchi T."/>
        </authorList>
    </citation>
    <scope>NUCLEOTIDE SEQUENCE</scope>
    <source>
        <strain evidence="3">PS1010</strain>
    </source>
</reference>
<feature type="compositionally biased region" description="Basic and acidic residues" evidence="1">
    <location>
        <begin position="205"/>
        <end position="215"/>
    </location>
</feature>
<feature type="transmembrane region" description="Helical" evidence="2">
    <location>
        <begin position="123"/>
        <end position="150"/>
    </location>
</feature>
<evidence type="ECO:0000313" key="4">
    <source>
        <dbReference type="Proteomes" id="UP001152747"/>
    </source>
</evidence>
<evidence type="ECO:0000313" key="3">
    <source>
        <dbReference type="EMBL" id="CAI5454527.1"/>
    </source>
</evidence>
<keyword evidence="2" id="KW-1133">Transmembrane helix</keyword>
<evidence type="ECO:0000256" key="2">
    <source>
        <dbReference type="SAM" id="Phobius"/>
    </source>
</evidence>
<feature type="transmembrane region" description="Helical" evidence="2">
    <location>
        <begin position="17"/>
        <end position="38"/>
    </location>
</feature>
<gene>
    <name evidence="3" type="ORF">CAMP_LOCUS17164</name>
</gene>
<keyword evidence="4" id="KW-1185">Reference proteome</keyword>
<dbReference type="AlphaFoldDB" id="A0A9P1NAR0"/>
<dbReference type="EMBL" id="CANHGI010000006">
    <property type="protein sequence ID" value="CAI5454527.1"/>
    <property type="molecule type" value="Genomic_DNA"/>
</dbReference>
<organism evidence="3 4">
    <name type="scientific">Caenorhabditis angaria</name>
    <dbReference type="NCBI Taxonomy" id="860376"/>
    <lineage>
        <taxon>Eukaryota</taxon>
        <taxon>Metazoa</taxon>
        <taxon>Ecdysozoa</taxon>
        <taxon>Nematoda</taxon>
        <taxon>Chromadorea</taxon>
        <taxon>Rhabditida</taxon>
        <taxon>Rhabditina</taxon>
        <taxon>Rhabditomorpha</taxon>
        <taxon>Rhabditoidea</taxon>
        <taxon>Rhabditidae</taxon>
        <taxon>Peloderinae</taxon>
        <taxon>Caenorhabditis</taxon>
    </lineage>
</organism>
<comment type="caution">
    <text evidence="3">The sequence shown here is derived from an EMBL/GenBank/DDBJ whole genome shotgun (WGS) entry which is preliminary data.</text>
</comment>
<feature type="transmembrane region" description="Helical" evidence="2">
    <location>
        <begin position="89"/>
        <end position="111"/>
    </location>
</feature>
<dbReference type="OrthoDB" id="5847948at2759"/>
<feature type="transmembrane region" description="Helical" evidence="2">
    <location>
        <begin position="58"/>
        <end position="77"/>
    </location>
</feature>
<feature type="region of interest" description="Disordered" evidence="1">
    <location>
        <begin position="193"/>
        <end position="215"/>
    </location>
</feature>
<name>A0A9P1NAR0_9PELO</name>
<protein>
    <submittedName>
        <fullName evidence="3">Uncharacterized protein</fullName>
    </submittedName>
</protein>
<keyword evidence="2" id="KW-0812">Transmembrane</keyword>
<evidence type="ECO:0000256" key="1">
    <source>
        <dbReference type="SAM" id="MobiDB-lite"/>
    </source>
</evidence>
<feature type="compositionally biased region" description="Polar residues" evidence="1">
    <location>
        <begin position="193"/>
        <end position="204"/>
    </location>
</feature>
<accession>A0A9P1NAR0</accession>